<sequence length="471" mass="53030">MDRTIKSMQLKGKKFPAWITMMLNLVKITLRDCNRCEVLPPLGHLPKLREIAIDGMRNVRVVGDDFCGGQSVFPQLERLKIENCARLRKILPSCFPSLKQLFFWQLPNLEEWEAAVISTAVSSQSGFPKLESLEIWRCPRLRKILSSCFPSLKQLYFRELPNLEEWEAAVIGTGVSSQSGFPKLESLEILECPRLRKIPNSYFPSLKKLELTDLESDMMLGTMSRVVSSLTSLLLMSIGDGGGDSSSLSLFSNMESLINNSLSLTKLELIDCKGLKCLTLGSSLEHLKIYNCPHLIIINLVEGSAGPKSIEIGELPPSLLDGGFAQIQSSRLEYLGLGPFSDLDYIPWPFSSSSNLILLDLFGWEKVKSLALFEQPLFIAYPALTILNLHDFEGVKALPDSIAKLPSLQDLSIFDCKNLESLPPFEESHTLQTLNIVRCPVLKRRCSKGQGPEWFKIQYVPSIIWDYKRWQ</sequence>
<dbReference type="SUPFAM" id="SSF52058">
    <property type="entry name" value="L domain-like"/>
    <property type="match status" value="2"/>
</dbReference>
<organism evidence="4">
    <name type="scientific">Daucus carota subsp. sativus</name>
    <name type="common">Carrot</name>
    <dbReference type="NCBI Taxonomy" id="79200"/>
    <lineage>
        <taxon>Eukaryota</taxon>
        <taxon>Viridiplantae</taxon>
        <taxon>Streptophyta</taxon>
        <taxon>Embryophyta</taxon>
        <taxon>Tracheophyta</taxon>
        <taxon>Spermatophyta</taxon>
        <taxon>Magnoliopsida</taxon>
        <taxon>eudicotyledons</taxon>
        <taxon>Gunneridae</taxon>
        <taxon>Pentapetalae</taxon>
        <taxon>asterids</taxon>
        <taxon>campanulids</taxon>
        <taxon>Apiales</taxon>
        <taxon>Apiaceae</taxon>
        <taxon>Apioideae</taxon>
        <taxon>Scandiceae</taxon>
        <taxon>Daucinae</taxon>
        <taxon>Daucus</taxon>
        <taxon>Daucus sect. Daucus</taxon>
    </lineage>
</organism>
<dbReference type="EMBL" id="LNRQ01000007">
    <property type="protein sequence ID" value="KZM88060.1"/>
    <property type="molecule type" value="Genomic_DNA"/>
</dbReference>
<proteinExistence type="predicted"/>
<comment type="caution">
    <text evidence="4">The sequence shown here is derived from an EMBL/GenBank/DDBJ whole genome shotgun (WGS) entry which is preliminary data.</text>
</comment>
<keyword evidence="2" id="KW-0611">Plant defense</keyword>
<dbReference type="GO" id="GO:0006952">
    <property type="term" value="P:defense response"/>
    <property type="evidence" value="ECO:0007669"/>
    <property type="project" value="UniProtKB-KW"/>
</dbReference>
<dbReference type="OrthoDB" id="1749976at2759"/>
<dbReference type="AlphaFoldDB" id="A0A161ZNZ1"/>
<evidence type="ECO:0000256" key="1">
    <source>
        <dbReference type="ARBA" id="ARBA00022614"/>
    </source>
</evidence>
<accession>A0A161ZNZ1</accession>
<reference evidence="4" key="1">
    <citation type="journal article" date="2016" name="Nat. Genet.">
        <title>A high-quality carrot genome assembly provides new insights into carotenoid accumulation and asterid genome evolution.</title>
        <authorList>
            <person name="Iorizzo M."/>
            <person name="Ellison S."/>
            <person name="Senalik D."/>
            <person name="Zeng P."/>
            <person name="Satapoomin P."/>
            <person name="Huang J."/>
            <person name="Bowman M."/>
            <person name="Iovene M."/>
            <person name="Sanseverino W."/>
            <person name="Cavagnaro P."/>
            <person name="Yildiz M."/>
            <person name="Macko-Podgorni A."/>
            <person name="Moranska E."/>
            <person name="Grzebelus E."/>
            <person name="Grzebelus D."/>
            <person name="Ashrafi H."/>
            <person name="Zheng Z."/>
            <person name="Cheng S."/>
            <person name="Spooner D."/>
            <person name="Van Deynze A."/>
            <person name="Simon P."/>
        </authorList>
    </citation>
    <scope>NUCLEOTIDE SEQUENCE [LARGE SCALE GENOMIC DNA]</scope>
    <source>
        <tissue evidence="4">Leaf</tissue>
    </source>
</reference>
<name>A0A161ZNZ1_DAUCS</name>
<evidence type="ECO:0000313" key="4">
    <source>
        <dbReference type="EMBL" id="KZM88060.1"/>
    </source>
</evidence>
<dbReference type="Pfam" id="PF25019">
    <property type="entry name" value="LRR_R13L1-DRL21"/>
    <property type="match status" value="1"/>
</dbReference>
<protein>
    <recommendedName>
        <fullName evidence="3">R13L1/DRL21-like LRR repeat region domain-containing protein</fullName>
    </recommendedName>
</protein>
<feature type="domain" description="R13L1/DRL21-like LRR repeat region" evidence="3">
    <location>
        <begin position="8"/>
        <end position="56"/>
    </location>
</feature>
<dbReference type="OMA" id="RSHATNT"/>
<dbReference type="PANTHER" id="PTHR36766:SF30">
    <property type="entry name" value="TIR-NBS TYPE DISEASE RESISTANCE PROTEIN-RELATED"/>
    <property type="match status" value="1"/>
</dbReference>
<dbReference type="Gramene" id="KZM88060">
    <property type="protein sequence ID" value="KZM88060"/>
    <property type="gene ID" value="DCAR_025135"/>
</dbReference>
<dbReference type="InterPro" id="IPR056789">
    <property type="entry name" value="LRR_R13L1-DRL21"/>
</dbReference>
<dbReference type="Gene3D" id="3.80.10.10">
    <property type="entry name" value="Ribonuclease Inhibitor"/>
    <property type="match status" value="3"/>
</dbReference>
<keyword evidence="1" id="KW-0433">Leucine-rich repeat</keyword>
<gene>
    <name evidence="4" type="ORF">DCAR_025135</name>
</gene>
<dbReference type="PANTHER" id="PTHR36766">
    <property type="entry name" value="PLANT BROAD-SPECTRUM MILDEW RESISTANCE PROTEIN RPW8"/>
    <property type="match status" value="1"/>
</dbReference>
<evidence type="ECO:0000256" key="2">
    <source>
        <dbReference type="ARBA" id="ARBA00022821"/>
    </source>
</evidence>
<evidence type="ECO:0000259" key="3">
    <source>
        <dbReference type="Pfam" id="PF25019"/>
    </source>
</evidence>
<dbReference type="InterPro" id="IPR032675">
    <property type="entry name" value="LRR_dom_sf"/>
</dbReference>